<accession>A0A1V2IFF6</accession>
<proteinExistence type="predicted"/>
<gene>
    <name evidence="2" type="ORF">BL253_07195</name>
</gene>
<dbReference type="GO" id="GO:0008410">
    <property type="term" value="F:CoA-transferase activity"/>
    <property type="evidence" value="ECO:0007669"/>
    <property type="project" value="TreeGrafter"/>
</dbReference>
<dbReference type="AlphaFoldDB" id="A0A1V2IFF6"/>
<dbReference type="InterPro" id="IPR003673">
    <property type="entry name" value="CoA-Trfase_fam_III"/>
</dbReference>
<sequence length="396" mass="41752">MAGVLPLQGMTVVSLEHAVALPFATRHLAEYGARVIKIERLGSGDFARAYDDAVRGEMSAHFSWLNRSKESFAVDVKVPSGLAALERLVAGADVVAQNLSPGAAARLGLDAATLTARYPRMVAVDLSGYGPTGPYAGRRAYDMLVQAESGLVSVTGTPEHMAKAGFAAADVAAGTYAAQAILVALLRRERTGEGAALALTMLDAITEWNGYAVQLAEHTGRGPVRAGVGHASIAPYEAFTTADGDSVLIGVQNDREWARLAAGVLGRPDLAEDPEFATNRERVRNRTRTDAIVAEVVGALPTAAVTAGLDEAGIAYGRVNEMADVLAHPQLAARDRWIEIDSPVGPVRQLRPVVEFPDTPPRLEPVPALGEHTEKILTELGYSPDQLAGLRADGAI</sequence>
<evidence type="ECO:0000256" key="1">
    <source>
        <dbReference type="ARBA" id="ARBA00022679"/>
    </source>
</evidence>
<dbReference type="STRING" id="1834516.BL253_07195"/>
<dbReference type="InterPro" id="IPR044855">
    <property type="entry name" value="CoA-Trfase_III_dom3_sf"/>
</dbReference>
<dbReference type="Pfam" id="PF02515">
    <property type="entry name" value="CoA_transf_3"/>
    <property type="match status" value="1"/>
</dbReference>
<keyword evidence="1 2" id="KW-0808">Transferase</keyword>
<evidence type="ECO:0000313" key="2">
    <source>
        <dbReference type="EMBL" id="ONH31918.1"/>
    </source>
</evidence>
<dbReference type="OrthoDB" id="9797653at2"/>
<dbReference type="Proteomes" id="UP000188929">
    <property type="component" value="Unassembled WGS sequence"/>
</dbReference>
<keyword evidence="3" id="KW-1185">Reference proteome</keyword>
<dbReference type="InterPro" id="IPR023606">
    <property type="entry name" value="CoA-Trfase_III_dom_1_sf"/>
</dbReference>
<dbReference type="EMBL" id="MOMC01000014">
    <property type="protein sequence ID" value="ONH31918.1"/>
    <property type="molecule type" value="Genomic_DNA"/>
</dbReference>
<organism evidence="2 3">
    <name type="scientific">Pseudofrankia asymbiotica</name>
    <dbReference type="NCBI Taxonomy" id="1834516"/>
    <lineage>
        <taxon>Bacteria</taxon>
        <taxon>Bacillati</taxon>
        <taxon>Actinomycetota</taxon>
        <taxon>Actinomycetes</taxon>
        <taxon>Frankiales</taxon>
        <taxon>Frankiaceae</taxon>
        <taxon>Pseudofrankia</taxon>
    </lineage>
</organism>
<dbReference type="InterPro" id="IPR050483">
    <property type="entry name" value="CoA-transferase_III_domain"/>
</dbReference>
<dbReference type="PANTHER" id="PTHR48207:SF3">
    <property type="entry name" value="SUCCINATE--HYDROXYMETHYLGLUTARATE COA-TRANSFERASE"/>
    <property type="match status" value="1"/>
</dbReference>
<comment type="caution">
    <text evidence="2">The sequence shown here is derived from an EMBL/GenBank/DDBJ whole genome shotgun (WGS) entry which is preliminary data.</text>
</comment>
<dbReference type="SUPFAM" id="SSF89796">
    <property type="entry name" value="CoA-transferase family III (CaiB/BaiF)"/>
    <property type="match status" value="1"/>
</dbReference>
<dbReference type="Gene3D" id="3.30.1540.10">
    <property type="entry name" value="formyl-coa transferase, domain 3"/>
    <property type="match status" value="1"/>
</dbReference>
<dbReference type="Gene3D" id="3.40.50.10540">
    <property type="entry name" value="Crotonobetainyl-coa:carnitine coa-transferase, domain 1"/>
    <property type="match status" value="1"/>
</dbReference>
<name>A0A1V2IFF6_9ACTN</name>
<protein>
    <submittedName>
        <fullName evidence="2">Formyl-CoA transferase</fullName>
    </submittedName>
</protein>
<evidence type="ECO:0000313" key="3">
    <source>
        <dbReference type="Proteomes" id="UP000188929"/>
    </source>
</evidence>
<dbReference type="PANTHER" id="PTHR48207">
    <property type="entry name" value="SUCCINATE--HYDROXYMETHYLGLUTARATE COA-TRANSFERASE"/>
    <property type="match status" value="1"/>
</dbReference>
<reference evidence="3" key="1">
    <citation type="submission" date="2016-10" db="EMBL/GenBank/DDBJ databases">
        <title>Frankia sp. NRRL B-16386 Genome sequencing.</title>
        <authorList>
            <person name="Ghodhbane-Gtari F."/>
            <person name="Swanson E."/>
            <person name="Gueddou A."/>
            <person name="Hezbri K."/>
            <person name="Ktari K."/>
            <person name="Nouioui I."/>
            <person name="Morris K."/>
            <person name="Simpson S."/>
            <person name="Abebe-Akele F."/>
            <person name="Thomas K."/>
            <person name="Gtari M."/>
            <person name="Tisa L.S."/>
        </authorList>
    </citation>
    <scope>NUCLEOTIDE SEQUENCE [LARGE SCALE GENOMIC DNA]</scope>
    <source>
        <strain evidence="3">NRRL B-16386</strain>
    </source>
</reference>